<dbReference type="InterPro" id="IPR051678">
    <property type="entry name" value="AGP_Transferase"/>
</dbReference>
<dbReference type="InterPro" id="IPR002575">
    <property type="entry name" value="Aminoglycoside_PTrfase"/>
</dbReference>
<dbReference type="PANTHER" id="PTHR21310">
    <property type="entry name" value="AMINOGLYCOSIDE PHOSPHOTRANSFERASE-RELATED-RELATED"/>
    <property type="match status" value="1"/>
</dbReference>
<accession>U1GN06</accession>
<name>U1GN06_ENDPU</name>
<feature type="domain" description="Aminoglycoside phosphotransferase" evidence="1">
    <location>
        <begin position="29"/>
        <end position="237"/>
    </location>
</feature>
<dbReference type="RefSeq" id="XP_007801074.1">
    <property type="nucleotide sequence ID" value="XM_007802883.1"/>
</dbReference>
<dbReference type="Proteomes" id="UP000019373">
    <property type="component" value="Unassembled WGS sequence"/>
</dbReference>
<dbReference type="SUPFAM" id="SSF56112">
    <property type="entry name" value="Protein kinase-like (PK-like)"/>
    <property type="match status" value="1"/>
</dbReference>
<sequence>MPSQRHSPWLRLRIWAGKKIYKPYVSPQVLRIGFGQVLKRRCHPAEVQTMEYIHQHTSIPVPRVIRIYRQEGTEREDIIMQHVSGEPLAVAWPKMSEASKQAVVRELAGYVEQMRQLVPPKPGFVGSVSMGSGYDHRFGGDRFGPFESMEDFHAYILRHNSLDAWKEETDVVHVHSNPSVYATRFTHGDLVPSNIIVKDGKIAAIIDWETAGWFPEYWEYTKIRYQWRPYREGYYEAMDRVLVTYPVELRAEQAIWKRYDCLLKLHLYVMLRSGGGVRSKGGLKRARDAFERDVLALRMPVIQDKKLKAEESFTIEQAREMTQLFFDEVIGHQGLDRDVSLINVNNSHERRELDVGAGARAERLSVNLSIPQTVRRFFGAFDNAEAKRVKPT</sequence>
<evidence type="ECO:0000313" key="3">
    <source>
        <dbReference type="Proteomes" id="UP000019373"/>
    </source>
</evidence>
<dbReference type="Pfam" id="PF01636">
    <property type="entry name" value="APH"/>
    <property type="match status" value="1"/>
</dbReference>
<gene>
    <name evidence="2" type="ORF">EPUS_03134</name>
</gene>
<dbReference type="HOGENOM" id="CLU_704044_0_0_1"/>
<dbReference type="PANTHER" id="PTHR21310:SF15">
    <property type="entry name" value="AMINOGLYCOSIDE PHOSPHOTRANSFERASE DOMAIN-CONTAINING PROTEIN"/>
    <property type="match status" value="1"/>
</dbReference>
<dbReference type="GeneID" id="19238181"/>
<evidence type="ECO:0000259" key="1">
    <source>
        <dbReference type="Pfam" id="PF01636"/>
    </source>
</evidence>
<dbReference type="EMBL" id="KE720961">
    <property type="protein sequence ID" value="ERF73301.1"/>
    <property type="molecule type" value="Genomic_DNA"/>
</dbReference>
<dbReference type="AlphaFoldDB" id="U1GN06"/>
<dbReference type="InterPro" id="IPR011009">
    <property type="entry name" value="Kinase-like_dom_sf"/>
</dbReference>
<dbReference type="CDD" id="cd05120">
    <property type="entry name" value="APH_ChoK_like"/>
    <property type="match status" value="1"/>
</dbReference>
<evidence type="ECO:0000313" key="2">
    <source>
        <dbReference type="EMBL" id="ERF73301.1"/>
    </source>
</evidence>
<dbReference type="OrthoDB" id="2906425at2759"/>
<dbReference type="eggNOG" id="ENOG502S7HW">
    <property type="taxonomic scope" value="Eukaryota"/>
</dbReference>
<proteinExistence type="predicted"/>
<keyword evidence="3" id="KW-1185">Reference proteome</keyword>
<organism evidence="2 3">
    <name type="scientific">Endocarpon pusillum (strain Z07020 / HMAS-L-300199)</name>
    <name type="common">Lichen-forming fungus</name>
    <dbReference type="NCBI Taxonomy" id="1263415"/>
    <lineage>
        <taxon>Eukaryota</taxon>
        <taxon>Fungi</taxon>
        <taxon>Dikarya</taxon>
        <taxon>Ascomycota</taxon>
        <taxon>Pezizomycotina</taxon>
        <taxon>Eurotiomycetes</taxon>
        <taxon>Chaetothyriomycetidae</taxon>
        <taxon>Verrucariales</taxon>
        <taxon>Verrucariaceae</taxon>
        <taxon>Endocarpon</taxon>
    </lineage>
</organism>
<protein>
    <recommendedName>
        <fullName evidence="1">Aminoglycoside phosphotransferase domain-containing protein</fullName>
    </recommendedName>
</protein>
<dbReference type="Gene3D" id="3.90.1200.10">
    <property type="match status" value="1"/>
</dbReference>
<reference evidence="3" key="1">
    <citation type="journal article" date="2014" name="BMC Genomics">
        <title>Genome characteristics reveal the impact of lichenization on lichen-forming fungus Endocarpon pusillum Hedwig (Verrucariales, Ascomycota).</title>
        <authorList>
            <person name="Wang Y.-Y."/>
            <person name="Liu B."/>
            <person name="Zhang X.-Y."/>
            <person name="Zhou Q.-M."/>
            <person name="Zhang T."/>
            <person name="Li H."/>
            <person name="Yu Y.-F."/>
            <person name="Zhang X.-L."/>
            <person name="Hao X.-Y."/>
            <person name="Wang M."/>
            <person name="Wang L."/>
            <person name="Wei J.-C."/>
        </authorList>
    </citation>
    <scope>NUCLEOTIDE SEQUENCE [LARGE SCALE GENOMIC DNA]</scope>
    <source>
        <strain evidence="3">Z07020 / HMAS-L-300199</strain>
    </source>
</reference>